<dbReference type="PANTHER" id="PTHR45772:SF7">
    <property type="entry name" value="AMINO ACID ABC TRANSPORTER ATP-BINDING PROTEIN"/>
    <property type="match status" value="1"/>
</dbReference>
<dbReference type="InterPro" id="IPR051120">
    <property type="entry name" value="ABC_AA/LPS_Transport"/>
</dbReference>
<dbReference type="InterPro" id="IPR032823">
    <property type="entry name" value="BCA_ABC_TP_C"/>
</dbReference>
<dbReference type="GO" id="GO:0042941">
    <property type="term" value="P:D-alanine transmembrane transport"/>
    <property type="evidence" value="ECO:0007669"/>
    <property type="project" value="TreeGrafter"/>
</dbReference>
<dbReference type="GO" id="GO:0005524">
    <property type="term" value="F:ATP binding"/>
    <property type="evidence" value="ECO:0007669"/>
    <property type="project" value="UniProtKB-KW"/>
</dbReference>
<dbReference type="GO" id="GO:0016887">
    <property type="term" value="F:ATP hydrolysis activity"/>
    <property type="evidence" value="ECO:0007669"/>
    <property type="project" value="InterPro"/>
</dbReference>
<dbReference type="PROSITE" id="PS00211">
    <property type="entry name" value="ABC_TRANSPORTER_1"/>
    <property type="match status" value="1"/>
</dbReference>
<comment type="caution">
    <text evidence="6">The sequence shown here is derived from an EMBL/GenBank/DDBJ whole genome shotgun (WGS) entry which is preliminary data.</text>
</comment>
<name>A0A4R3MCG6_9BURK</name>
<dbReference type="AlphaFoldDB" id="A0A4R3MCG6"/>
<dbReference type="Pfam" id="PF12399">
    <property type="entry name" value="BCA_ABC_TP_C"/>
    <property type="match status" value="1"/>
</dbReference>
<evidence type="ECO:0000259" key="5">
    <source>
        <dbReference type="PROSITE" id="PS50893"/>
    </source>
</evidence>
<evidence type="ECO:0000313" key="6">
    <source>
        <dbReference type="EMBL" id="TCT11096.1"/>
    </source>
</evidence>
<evidence type="ECO:0000256" key="4">
    <source>
        <dbReference type="ARBA" id="ARBA00022840"/>
    </source>
</evidence>
<proteinExistence type="predicted"/>
<dbReference type="InterPro" id="IPR027417">
    <property type="entry name" value="P-loop_NTPase"/>
</dbReference>
<dbReference type="GO" id="GO:0015808">
    <property type="term" value="P:L-alanine transport"/>
    <property type="evidence" value="ECO:0007669"/>
    <property type="project" value="TreeGrafter"/>
</dbReference>
<evidence type="ECO:0000256" key="1">
    <source>
        <dbReference type="ARBA" id="ARBA00022448"/>
    </source>
</evidence>
<evidence type="ECO:0000313" key="7">
    <source>
        <dbReference type="Proteomes" id="UP000295525"/>
    </source>
</evidence>
<dbReference type="GO" id="GO:0005886">
    <property type="term" value="C:plasma membrane"/>
    <property type="evidence" value="ECO:0007669"/>
    <property type="project" value="TreeGrafter"/>
</dbReference>
<dbReference type="InterPro" id="IPR003593">
    <property type="entry name" value="AAA+_ATPase"/>
</dbReference>
<dbReference type="PROSITE" id="PS50893">
    <property type="entry name" value="ABC_TRANSPORTER_2"/>
    <property type="match status" value="1"/>
</dbReference>
<feature type="domain" description="ABC transporter" evidence="5">
    <location>
        <begin position="5"/>
        <end position="253"/>
    </location>
</feature>
<dbReference type="GO" id="GO:0015188">
    <property type="term" value="F:L-isoleucine transmembrane transporter activity"/>
    <property type="evidence" value="ECO:0007669"/>
    <property type="project" value="TreeGrafter"/>
</dbReference>
<sequence length="254" mass="26973">MADFLNLSDVHVQFGGLAVLSGVSFSMKQGEVVAVIGPNGAGKTSLFNAITGYIGITSGEISFCGERINGLSAHVIAKKGIRRTFQNGGLFGDLSVLENVLTGLHTKTPSTVLGSLLGSSKSRAHEHDAVVKARQLLETMAIGHIADHPAGGLSGGQQRMVEILRAIASDPPLLLLDEPAVGLAPPVRIQLRETIHRLAREHGLGILLIEHAMEMVMGVSDRIVVLNYGEKIADGTPEDIRQNREVLEAYLGHA</sequence>
<reference evidence="6 7" key="1">
    <citation type="submission" date="2019-03" db="EMBL/GenBank/DDBJ databases">
        <title>Genomic Encyclopedia of Type Strains, Phase IV (KMG-IV): sequencing the most valuable type-strain genomes for metagenomic binning, comparative biology and taxonomic classification.</title>
        <authorList>
            <person name="Goeker M."/>
        </authorList>
    </citation>
    <scope>NUCLEOTIDE SEQUENCE [LARGE SCALE GENOMIC DNA]</scope>
    <source>
        <strain evidence="6 7">DSM 24591</strain>
    </source>
</reference>
<keyword evidence="3" id="KW-0547">Nucleotide-binding</keyword>
<keyword evidence="4 6" id="KW-0067">ATP-binding</keyword>
<dbReference type="SMART" id="SM00382">
    <property type="entry name" value="AAA"/>
    <property type="match status" value="1"/>
</dbReference>
<keyword evidence="2" id="KW-0472">Membrane</keyword>
<keyword evidence="1" id="KW-0813">Transport</keyword>
<accession>A0A4R3MCG6</accession>
<keyword evidence="7" id="KW-1185">Reference proteome</keyword>
<dbReference type="InterPro" id="IPR017871">
    <property type="entry name" value="ABC_transporter-like_CS"/>
</dbReference>
<dbReference type="Gene3D" id="3.40.50.300">
    <property type="entry name" value="P-loop containing nucleotide triphosphate hydrolases"/>
    <property type="match status" value="1"/>
</dbReference>
<dbReference type="RefSeq" id="WP_132579496.1">
    <property type="nucleotide sequence ID" value="NZ_SMAJ01000001.1"/>
</dbReference>
<dbReference type="GO" id="GO:0015192">
    <property type="term" value="F:L-phenylalanine transmembrane transporter activity"/>
    <property type="evidence" value="ECO:0007669"/>
    <property type="project" value="TreeGrafter"/>
</dbReference>
<dbReference type="GO" id="GO:1903805">
    <property type="term" value="P:L-valine import across plasma membrane"/>
    <property type="evidence" value="ECO:0007669"/>
    <property type="project" value="TreeGrafter"/>
</dbReference>
<dbReference type="CDD" id="cd03219">
    <property type="entry name" value="ABC_Mj1267_LivG_branched"/>
    <property type="match status" value="1"/>
</dbReference>
<gene>
    <name evidence="6" type="ORF">EDC26_101324</name>
</gene>
<dbReference type="InterPro" id="IPR003439">
    <property type="entry name" value="ABC_transporter-like_ATP-bd"/>
</dbReference>
<organism evidence="6 7">
    <name type="scientific">Paralcaligenes ureilyticus</name>
    <dbReference type="NCBI Taxonomy" id="627131"/>
    <lineage>
        <taxon>Bacteria</taxon>
        <taxon>Pseudomonadati</taxon>
        <taxon>Pseudomonadota</taxon>
        <taxon>Betaproteobacteria</taxon>
        <taxon>Burkholderiales</taxon>
        <taxon>Alcaligenaceae</taxon>
        <taxon>Paralcaligenes</taxon>
    </lineage>
</organism>
<dbReference type="FunFam" id="3.40.50.300:FF:000421">
    <property type="entry name" value="Branched-chain amino acid ABC transporter ATP-binding protein"/>
    <property type="match status" value="1"/>
</dbReference>
<dbReference type="OrthoDB" id="5291558at2"/>
<evidence type="ECO:0000256" key="3">
    <source>
        <dbReference type="ARBA" id="ARBA00022741"/>
    </source>
</evidence>
<dbReference type="SUPFAM" id="SSF52540">
    <property type="entry name" value="P-loop containing nucleoside triphosphate hydrolases"/>
    <property type="match status" value="1"/>
</dbReference>
<dbReference type="GO" id="GO:0005304">
    <property type="term" value="F:L-valine transmembrane transporter activity"/>
    <property type="evidence" value="ECO:0007669"/>
    <property type="project" value="TreeGrafter"/>
</dbReference>
<keyword evidence="2" id="KW-1003">Cell membrane</keyword>
<evidence type="ECO:0000256" key="2">
    <source>
        <dbReference type="ARBA" id="ARBA00022475"/>
    </source>
</evidence>
<dbReference type="PANTHER" id="PTHR45772">
    <property type="entry name" value="CONSERVED COMPONENT OF ABC TRANSPORTER FOR NATURAL AMINO ACIDS-RELATED"/>
    <property type="match status" value="1"/>
</dbReference>
<dbReference type="GO" id="GO:1903806">
    <property type="term" value="P:L-isoleucine import across plasma membrane"/>
    <property type="evidence" value="ECO:0007669"/>
    <property type="project" value="TreeGrafter"/>
</dbReference>
<dbReference type="Pfam" id="PF00005">
    <property type="entry name" value="ABC_tran"/>
    <property type="match status" value="1"/>
</dbReference>
<protein>
    <submittedName>
        <fullName evidence="6">Amino acid/amide ABC transporter ATP-binding protein 1 (HAAT family)</fullName>
    </submittedName>
</protein>
<dbReference type="EMBL" id="SMAJ01000001">
    <property type="protein sequence ID" value="TCT11096.1"/>
    <property type="molecule type" value="Genomic_DNA"/>
</dbReference>
<dbReference type="Proteomes" id="UP000295525">
    <property type="component" value="Unassembled WGS sequence"/>
</dbReference>